<feature type="transmembrane region" description="Helical" evidence="7">
    <location>
        <begin position="364"/>
        <end position="390"/>
    </location>
</feature>
<dbReference type="RefSeq" id="WP_273642923.1">
    <property type="nucleotide sequence ID" value="NZ_JAQQXP010000005.1"/>
</dbReference>
<comment type="subcellular location">
    <subcellularLocation>
        <location evidence="1">Cell membrane</location>
        <topology evidence="1">Multi-pass membrane protein</topology>
    </subcellularLocation>
</comment>
<evidence type="ECO:0000313" key="9">
    <source>
        <dbReference type="EMBL" id="MDC8833005.1"/>
    </source>
</evidence>
<dbReference type="InterPro" id="IPR018076">
    <property type="entry name" value="T2SS_GspF_dom"/>
</dbReference>
<accession>A0ABT5L7H0</accession>
<keyword evidence="10" id="KW-1185">Reference proteome</keyword>
<protein>
    <submittedName>
        <fullName evidence="9">Type II secretion system F family protein</fullName>
    </submittedName>
</protein>
<evidence type="ECO:0000256" key="4">
    <source>
        <dbReference type="ARBA" id="ARBA00022692"/>
    </source>
</evidence>
<feature type="domain" description="Type II secretion system protein GspF" evidence="8">
    <location>
        <begin position="267"/>
        <end position="386"/>
    </location>
</feature>
<proteinExistence type="inferred from homology"/>
<feature type="domain" description="Type II secretion system protein GspF" evidence="8">
    <location>
        <begin position="64"/>
        <end position="186"/>
    </location>
</feature>
<dbReference type="EMBL" id="JAQQXP010000005">
    <property type="protein sequence ID" value="MDC8833005.1"/>
    <property type="molecule type" value="Genomic_DNA"/>
</dbReference>
<dbReference type="PANTHER" id="PTHR30012:SF0">
    <property type="entry name" value="TYPE II SECRETION SYSTEM PROTEIN F-RELATED"/>
    <property type="match status" value="1"/>
</dbReference>
<reference evidence="9 10" key="1">
    <citation type="submission" date="2022-10" db="EMBL/GenBank/DDBJ databases">
        <title>Alteromonas sp. chi3 Genome sequencing.</title>
        <authorList>
            <person name="Park S."/>
        </authorList>
    </citation>
    <scope>NUCLEOTIDE SEQUENCE [LARGE SCALE GENOMIC DNA]</scope>
    <source>
        <strain evidence="10">chi3</strain>
    </source>
</reference>
<evidence type="ECO:0000256" key="5">
    <source>
        <dbReference type="ARBA" id="ARBA00022989"/>
    </source>
</evidence>
<evidence type="ECO:0000256" key="7">
    <source>
        <dbReference type="SAM" id="Phobius"/>
    </source>
</evidence>
<evidence type="ECO:0000256" key="3">
    <source>
        <dbReference type="ARBA" id="ARBA00022475"/>
    </source>
</evidence>
<keyword evidence="4 7" id="KW-0812">Transmembrane</keyword>
<comment type="similarity">
    <text evidence="2">Belongs to the GSP F family.</text>
</comment>
<dbReference type="InterPro" id="IPR003004">
    <property type="entry name" value="GspF/PilC"/>
</dbReference>
<dbReference type="InterPro" id="IPR042094">
    <property type="entry name" value="T2SS_GspF_sf"/>
</dbReference>
<name>A0ABT5L7H0_9ALTE</name>
<keyword evidence="3" id="KW-1003">Cell membrane</keyword>
<dbReference type="Proteomes" id="UP001218788">
    <property type="component" value="Unassembled WGS sequence"/>
</dbReference>
<evidence type="ECO:0000256" key="6">
    <source>
        <dbReference type="ARBA" id="ARBA00023136"/>
    </source>
</evidence>
<evidence type="ECO:0000259" key="8">
    <source>
        <dbReference type="Pfam" id="PF00482"/>
    </source>
</evidence>
<dbReference type="Pfam" id="PF00482">
    <property type="entry name" value="T2SSF"/>
    <property type="match status" value="2"/>
</dbReference>
<organism evidence="9 10">
    <name type="scientific">Alteromonas gilva</name>
    <dbReference type="NCBI Taxonomy" id="2987522"/>
    <lineage>
        <taxon>Bacteria</taxon>
        <taxon>Pseudomonadati</taxon>
        <taxon>Pseudomonadota</taxon>
        <taxon>Gammaproteobacteria</taxon>
        <taxon>Alteromonadales</taxon>
        <taxon>Alteromonadaceae</taxon>
        <taxon>Alteromonas/Salinimonas group</taxon>
        <taxon>Alteromonas</taxon>
    </lineage>
</organism>
<feature type="transmembrane region" description="Helical" evidence="7">
    <location>
        <begin position="215"/>
        <end position="235"/>
    </location>
</feature>
<keyword evidence="6 7" id="KW-0472">Membrane</keyword>
<evidence type="ECO:0000313" key="10">
    <source>
        <dbReference type="Proteomes" id="UP001218788"/>
    </source>
</evidence>
<dbReference type="Gene3D" id="1.20.81.30">
    <property type="entry name" value="Type II secretion system (T2SS), domain F"/>
    <property type="match status" value="2"/>
</dbReference>
<dbReference type="PRINTS" id="PR00812">
    <property type="entry name" value="BCTERIALGSPF"/>
</dbReference>
<evidence type="ECO:0000256" key="1">
    <source>
        <dbReference type="ARBA" id="ARBA00004651"/>
    </source>
</evidence>
<dbReference type="PANTHER" id="PTHR30012">
    <property type="entry name" value="GENERAL SECRETION PATHWAY PROTEIN"/>
    <property type="match status" value="1"/>
</dbReference>
<comment type="caution">
    <text evidence="9">The sequence shown here is derived from an EMBL/GenBank/DDBJ whole genome shotgun (WGS) entry which is preliminary data.</text>
</comment>
<gene>
    <name evidence="9" type="ORF">OIK42_19800</name>
</gene>
<feature type="transmembrane region" description="Helical" evidence="7">
    <location>
        <begin position="163"/>
        <end position="185"/>
    </location>
</feature>
<evidence type="ECO:0000256" key="2">
    <source>
        <dbReference type="ARBA" id="ARBA00005745"/>
    </source>
</evidence>
<keyword evidence="5 7" id="KW-1133">Transmembrane helix</keyword>
<sequence>MKFNYEGIDLTLKQPETGEVEALTEAEAHHLLQQRNIEVTRLVVQENKVEGKKKVTVSDLVVPLQELATLTESGVILVDALNALAQNKMHYGLAQGFRKLASAIEGGESFSKSIASSKLPFPTYVEHLVHAGELSGQLSNALNNAAAQLKYDEAIRNDLRAALTYPLVLIGSGLVAMLIIFFAVVPKFSHMLDNEKELPTLAWFVLSAGRYANEYPWLIASGFIGVLLLIVGAVTNKRIQSKIMNIAIGLPVIGPWLAEQDAARWAALCGAMLTARVNLVTALSLAAQSSAFTRRRARAEQIADDIQAGTALPEAIERSALLPGTSLNLLNVGDKTGKLAEMMGAVARLHDESCKRRMKQVMTLIEPLAILIVGVLIGIMILGIVLAITASTDIAI</sequence>